<dbReference type="RefSeq" id="WP_252852778.1">
    <property type="nucleotide sequence ID" value="NZ_JAMXLR010000038.1"/>
</dbReference>
<dbReference type="SUPFAM" id="SSF88659">
    <property type="entry name" value="Sigma3 and sigma4 domains of RNA polymerase sigma factors"/>
    <property type="match status" value="1"/>
</dbReference>
<accession>A0A9X2FAN6</accession>
<evidence type="ECO:0000259" key="6">
    <source>
        <dbReference type="Pfam" id="PF08281"/>
    </source>
</evidence>
<name>A0A9X2FAN6_9BACT</name>
<dbReference type="InterPro" id="IPR039425">
    <property type="entry name" value="RNA_pol_sigma-70-like"/>
</dbReference>
<evidence type="ECO:0000259" key="5">
    <source>
        <dbReference type="Pfam" id="PF04542"/>
    </source>
</evidence>
<dbReference type="InterPro" id="IPR013325">
    <property type="entry name" value="RNA_pol_sigma_r2"/>
</dbReference>
<feature type="domain" description="RNA polymerase sigma factor 70 region 4 type 2" evidence="6">
    <location>
        <begin position="112"/>
        <end position="163"/>
    </location>
</feature>
<keyword evidence="4" id="KW-0804">Transcription</keyword>
<dbReference type="Pfam" id="PF08281">
    <property type="entry name" value="Sigma70_r4_2"/>
    <property type="match status" value="1"/>
</dbReference>
<proteinExistence type="inferred from homology"/>
<dbReference type="NCBIfam" id="TIGR02937">
    <property type="entry name" value="sigma70-ECF"/>
    <property type="match status" value="1"/>
</dbReference>
<dbReference type="InterPro" id="IPR007627">
    <property type="entry name" value="RNA_pol_sigma70_r2"/>
</dbReference>
<dbReference type="EMBL" id="JAMXLR010000038">
    <property type="protein sequence ID" value="MCO6044662.1"/>
    <property type="molecule type" value="Genomic_DNA"/>
</dbReference>
<dbReference type="PANTHER" id="PTHR43133">
    <property type="entry name" value="RNA POLYMERASE ECF-TYPE SIGMA FACTO"/>
    <property type="match status" value="1"/>
</dbReference>
<evidence type="ECO:0000313" key="7">
    <source>
        <dbReference type="EMBL" id="MCO6044662.1"/>
    </source>
</evidence>
<comment type="caution">
    <text evidence="7">The sequence shown here is derived from an EMBL/GenBank/DDBJ whole genome shotgun (WGS) entry which is preliminary data.</text>
</comment>
<comment type="similarity">
    <text evidence="1">Belongs to the sigma-70 factor family. ECF subfamily.</text>
</comment>
<dbReference type="AlphaFoldDB" id="A0A9X2FAN6"/>
<dbReference type="InterPro" id="IPR014331">
    <property type="entry name" value="RNA_pol_sigma70_ECF_RHOBA"/>
</dbReference>
<evidence type="ECO:0000313" key="8">
    <source>
        <dbReference type="Proteomes" id="UP001155241"/>
    </source>
</evidence>
<dbReference type="GO" id="GO:0003677">
    <property type="term" value="F:DNA binding"/>
    <property type="evidence" value="ECO:0007669"/>
    <property type="project" value="InterPro"/>
</dbReference>
<dbReference type="Gene3D" id="1.10.10.10">
    <property type="entry name" value="Winged helix-like DNA-binding domain superfamily/Winged helix DNA-binding domain"/>
    <property type="match status" value="1"/>
</dbReference>
<dbReference type="Gene3D" id="1.10.1740.10">
    <property type="match status" value="1"/>
</dbReference>
<keyword evidence="8" id="KW-1185">Reference proteome</keyword>
<dbReference type="GO" id="GO:0006352">
    <property type="term" value="P:DNA-templated transcription initiation"/>
    <property type="evidence" value="ECO:0007669"/>
    <property type="project" value="InterPro"/>
</dbReference>
<evidence type="ECO:0000256" key="3">
    <source>
        <dbReference type="ARBA" id="ARBA00023082"/>
    </source>
</evidence>
<evidence type="ECO:0000256" key="1">
    <source>
        <dbReference type="ARBA" id="ARBA00010641"/>
    </source>
</evidence>
<reference evidence="7" key="1">
    <citation type="submission" date="2022-06" db="EMBL/GenBank/DDBJ databases">
        <title>Aeoliella straminimaris, a novel planctomycete from sediments.</title>
        <authorList>
            <person name="Vitorino I.R."/>
            <person name="Lage O.M."/>
        </authorList>
    </citation>
    <scope>NUCLEOTIDE SEQUENCE</scope>
    <source>
        <strain evidence="7">ICT_H6.2</strain>
    </source>
</reference>
<organism evidence="7 8">
    <name type="scientific">Aeoliella straminimaris</name>
    <dbReference type="NCBI Taxonomy" id="2954799"/>
    <lineage>
        <taxon>Bacteria</taxon>
        <taxon>Pseudomonadati</taxon>
        <taxon>Planctomycetota</taxon>
        <taxon>Planctomycetia</taxon>
        <taxon>Pirellulales</taxon>
        <taxon>Lacipirellulaceae</taxon>
        <taxon>Aeoliella</taxon>
    </lineage>
</organism>
<sequence>MELSDDRKTEDFLRLYNQEQRRIHAYIRTLMFSPEEAEDVFQETCIALWRSFDQFEPGTDFGAWARTTARYRVLAHARKRGTDKHVFASETVERLAEEIEDMPGELAARSAKLEGCVGKLPDADRQLLASRYLEGKPASELAEEFKRPLSTLYKSLRRIRRALLQCVELSLKQEEHSL</sequence>
<dbReference type="InterPro" id="IPR036388">
    <property type="entry name" value="WH-like_DNA-bd_sf"/>
</dbReference>
<feature type="domain" description="RNA polymerase sigma-70 region 2" evidence="5">
    <location>
        <begin position="15"/>
        <end position="81"/>
    </location>
</feature>
<dbReference type="InterPro" id="IPR014284">
    <property type="entry name" value="RNA_pol_sigma-70_dom"/>
</dbReference>
<dbReference type="Pfam" id="PF04542">
    <property type="entry name" value="Sigma70_r2"/>
    <property type="match status" value="1"/>
</dbReference>
<protein>
    <submittedName>
        <fullName evidence="7">Sigma-70 family RNA polymerase sigma factor</fullName>
    </submittedName>
</protein>
<keyword evidence="2" id="KW-0805">Transcription regulation</keyword>
<keyword evidence="3" id="KW-0731">Sigma factor</keyword>
<gene>
    <name evidence="7" type="ORF">NG895_12160</name>
</gene>
<dbReference type="Proteomes" id="UP001155241">
    <property type="component" value="Unassembled WGS sequence"/>
</dbReference>
<evidence type="ECO:0000256" key="2">
    <source>
        <dbReference type="ARBA" id="ARBA00023015"/>
    </source>
</evidence>
<dbReference type="SUPFAM" id="SSF88946">
    <property type="entry name" value="Sigma2 domain of RNA polymerase sigma factors"/>
    <property type="match status" value="1"/>
</dbReference>
<dbReference type="PANTHER" id="PTHR43133:SF51">
    <property type="entry name" value="RNA POLYMERASE SIGMA FACTOR"/>
    <property type="match status" value="1"/>
</dbReference>
<dbReference type="NCBIfam" id="TIGR02989">
    <property type="entry name" value="Sig-70_gvs1"/>
    <property type="match status" value="1"/>
</dbReference>
<dbReference type="GO" id="GO:0016987">
    <property type="term" value="F:sigma factor activity"/>
    <property type="evidence" value="ECO:0007669"/>
    <property type="project" value="UniProtKB-KW"/>
</dbReference>
<dbReference type="InterPro" id="IPR013249">
    <property type="entry name" value="RNA_pol_sigma70_r4_t2"/>
</dbReference>
<evidence type="ECO:0000256" key="4">
    <source>
        <dbReference type="ARBA" id="ARBA00023163"/>
    </source>
</evidence>
<dbReference type="InterPro" id="IPR013324">
    <property type="entry name" value="RNA_pol_sigma_r3/r4-like"/>
</dbReference>